<dbReference type="KEGG" id="lsp:Bsph_2946"/>
<dbReference type="EnsemblBacteria" id="ACA40475">
    <property type="protein sequence ID" value="ACA40475"/>
    <property type="gene ID" value="Bsph_2946"/>
</dbReference>
<dbReference type="EMBL" id="CP000817">
    <property type="protein sequence ID" value="ACA40475.1"/>
    <property type="molecule type" value="Genomic_DNA"/>
</dbReference>
<evidence type="ECO:0000313" key="2">
    <source>
        <dbReference type="Proteomes" id="UP000002164"/>
    </source>
</evidence>
<accession>B1HNG5</accession>
<gene>
    <name evidence="1" type="ordered locus">Bsph_2946</name>
</gene>
<dbReference type="AlphaFoldDB" id="B1HNG5"/>
<dbReference type="Proteomes" id="UP000002164">
    <property type="component" value="Chromosome"/>
</dbReference>
<organism evidence="1 2">
    <name type="scientific">Lysinibacillus sphaericus (strain C3-41)</name>
    <dbReference type="NCBI Taxonomy" id="444177"/>
    <lineage>
        <taxon>Bacteria</taxon>
        <taxon>Bacillati</taxon>
        <taxon>Bacillota</taxon>
        <taxon>Bacilli</taxon>
        <taxon>Bacillales</taxon>
        <taxon>Bacillaceae</taxon>
        <taxon>Lysinibacillus</taxon>
    </lineage>
</organism>
<evidence type="ECO:0000313" key="1">
    <source>
        <dbReference type="EMBL" id="ACA40475.1"/>
    </source>
</evidence>
<name>B1HNG5_LYSSC</name>
<reference evidence="1 2" key="1">
    <citation type="journal article" date="2008" name="J. Bacteriol.">
        <title>Complete genome sequence of the mosquitocidal bacterium Bacillus sphaericus C3-41 and comparison with those of closely related Bacillus species.</title>
        <authorList>
            <person name="Hu X."/>
            <person name="Fan W."/>
            <person name="Han B."/>
            <person name="Liu H."/>
            <person name="Zheng D."/>
            <person name="Li Q."/>
            <person name="Dong W."/>
            <person name="Yan J."/>
            <person name="Gao M."/>
            <person name="Berry C."/>
            <person name="Yuan Z."/>
        </authorList>
    </citation>
    <scope>NUCLEOTIDE SEQUENCE [LARGE SCALE GENOMIC DNA]</scope>
    <source>
        <strain evidence="1 2">C3-41</strain>
    </source>
</reference>
<sequence length="63" mass="7154">MVLGIQAILIVDHLRTVKSSPFTFVVMNVPVTKKLFLKRCIDNDYTKLKANNTQHENLNGLIV</sequence>
<proteinExistence type="predicted"/>
<dbReference type="HOGENOM" id="CLU_2880540_0_0_9"/>
<protein>
    <submittedName>
        <fullName evidence="1">Uncharacterized protein</fullName>
    </submittedName>
</protein>